<dbReference type="PANTHER" id="PTHR12268">
    <property type="entry name" value="E3 UBIQUITIN-PROTEIN LIGASE KCMF1"/>
    <property type="match status" value="1"/>
</dbReference>
<keyword evidence="9" id="KW-0967">Endosome</keyword>
<evidence type="ECO:0000256" key="10">
    <source>
        <dbReference type="ARBA" id="ARBA00022771"/>
    </source>
</evidence>
<comment type="similarity">
    <text evidence="4">Belongs to the KCMF1 family.</text>
</comment>
<dbReference type="AlphaFoldDB" id="A0A6J1LR52"/>
<feature type="domain" description="ZZ-type" evidence="16">
    <location>
        <begin position="3"/>
        <end position="59"/>
    </location>
</feature>
<dbReference type="Pfam" id="PF00569">
    <property type="entry name" value="ZZ"/>
    <property type="match status" value="1"/>
</dbReference>
<dbReference type="KEGG" id="dhe:111598957"/>
<organism evidence="17 18">
    <name type="scientific">Drosophila hydei</name>
    <name type="common">Fruit fly</name>
    <dbReference type="NCBI Taxonomy" id="7224"/>
    <lineage>
        <taxon>Eukaryota</taxon>
        <taxon>Metazoa</taxon>
        <taxon>Ecdysozoa</taxon>
        <taxon>Arthropoda</taxon>
        <taxon>Hexapoda</taxon>
        <taxon>Insecta</taxon>
        <taxon>Pterygota</taxon>
        <taxon>Neoptera</taxon>
        <taxon>Endopterygota</taxon>
        <taxon>Diptera</taxon>
        <taxon>Brachycera</taxon>
        <taxon>Muscomorpha</taxon>
        <taxon>Ephydroidea</taxon>
        <taxon>Drosophilidae</taxon>
        <taxon>Drosophila</taxon>
    </lineage>
</organism>
<keyword evidence="13" id="KW-0458">Lysosome</keyword>
<dbReference type="CDD" id="cd02338">
    <property type="entry name" value="ZZ_PCMF_like"/>
    <property type="match status" value="1"/>
</dbReference>
<dbReference type="InterPro" id="IPR008598">
    <property type="entry name" value="Di19_Zn-bd"/>
</dbReference>
<dbReference type="GO" id="GO:0005886">
    <property type="term" value="C:plasma membrane"/>
    <property type="evidence" value="ECO:0007669"/>
    <property type="project" value="TreeGrafter"/>
</dbReference>
<evidence type="ECO:0000313" key="18">
    <source>
        <dbReference type="RefSeq" id="XP_023170210.1"/>
    </source>
</evidence>
<feature type="compositionally biased region" description="Low complexity" evidence="15">
    <location>
        <begin position="177"/>
        <end position="191"/>
    </location>
</feature>
<evidence type="ECO:0000256" key="2">
    <source>
        <dbReference type="ARBA" id="ARBA00004371"/>
    </source>
</evidence>
<evidence type="ECO:0000256" key="7">
    <source>
        <dbReference type="ARBA" id="ARBA00022679"/>
    </source>
</evidence>
<dbReference type="GO" id="GO:0045202">
    <property type="term" value="C:synapse"/>
    <property type="evidence" value="ECO:0007669"/>
    <property type="project" value="GOC"/>
</dbReference>
<evidence type="ECO:0000256" key="3">
    <source>
        <dbReference type="ARBA" id="ARBA00004603"/>
    </source>
</evidence>
<feature type="region of interest" description="Disordered" evidence="15">
    <location>
        <begin position="317"/>
        <end position="339"/>
    </location>
</feature>
<sequence>MGHRNFCCDGCQTHNFHGRRFHCLRCVNYDLCGECYDQHVETLDHRVEHPMQLLIELDRHHQQLPELLLNGELLELMHLPNCYTCPYCGIFGHTAKELIDHVVTMHRQADSHVVCPMCAGLPGIELVAIRNLARHLLLNHIEHANLLDPHTPPLRHALTRVSRRRRRQQLPNTGNQNASNSRSSARSNSSRMDSEAGIDILYQLSELRRLRPELRFSQTPTNYLEGDSRSRPTALAIASPEALTNGPAHLCANDGGGSALLLDHSEADRFLLQQWMAEQHADVEATRRDNLQRQQHAIFTEHLLLSMLCDEQLQLPHNPQSQSLSQSQSQSQLQPSPVSDCTQHLLFPELDDDAQPLEKKNEDLLSLLPCKYIPSQIMMLMSLPWIRPWSTQSKLRYIELQGVTLDESTLPVAEEQDID</sequence>
<keyword evidence="17" id="KW-1185">Reference proteome</keyword>
<evidence type="ECO:0000256" key="11">
    <source>
        <dbReference type="ARBA" id="ARBA00022786"/>
    </source>
</evidence>
<dbReference type="EC" id="2.3.2.27" evidence="5"/>
<keyword evidence="12" id="KW-0862">Zinc</keyword>
<keyword evidence="8" id="KW-0479">Metal-binding</keyword>
<evidence type="ECO:0000256" key="12">
    <source>
        <dbReference type="ARBA" id="ARBA00022833"/>
    </source>
</evidence>
<dbReference type="PROSITE" id="PS01357">
    <property type="entry name" value="ZF_ZZ_1"/>
    <property type="match status" value="1"/>
</dbReference>
<dbReference type="InterPro" id="IPR050774">
    <property type="entry name" value="KCMF1/Dystrophin"/>
</dbReference>
<dbReference type="GO" id="GO:0023051">
    <property type="term" value="P:regulation of signaling"/>
    <property type="evidence" value="ECO:0007669"/>
    <property type="project" value="UniProtKB-ARBA"/>
</dbReference>
<dbReference type="InterPro" id="IPR043145">
    <property type="entry name" value="Znf_ZZ_sf"/>
</dbReference>
<dbReference type="Pfam" id="PF05605">
    <property type="entry name" value="zf-Di19"/>
    <property type="match status" value="1"/>
</dbReference>
<dbReference type="GO" id="GO:0008270">
    <property type="term" value="F:zinc ion binding"/>
    <property type="evidence" value="ECO:0007669"/>
    <property type="project" value="UniProtKB-KW"/>
</dbReference>
<comment type="catalytic activity">
    <reaction evidence="1">
        <text>S-ubiquitinyl-[E2 ubiquitin-conjugating enzyme]-L-cysteine + [acceptor protein]-L-lysine = [E2 ubiquitin-conjugating enzyme]-L-cysteine + N(6)-ubiquitinyl-[acceptor protein]-L-lysine.</text>
        <dbReference type="EC" id="2.3.2.27"/>
    </reaction>
</comment>
<dbReference type="Gene3D" id="3.30.60.90">
    <property type="match status" value="1"/>
</dbReference>
<keyword evidence="10 14" id="KW-0863">Zinc-finger</keyword>
<evidence type="ECO:0000256" key="6">
    <source>
        <dbReference type="ARBA" id="ARBA00014999"/>
    </source>
</evidence>
<evidence type="ECO:0000259" key="16">
    <source>
        <dbReference type="PROSITE" id="PS50135"/>
    </source>
</evidence>
<evidence type="ECO:0000256" key="14">
    <source>
        <dbReference type="PROSITE-ProRule" id="PRU00228"/>
    </source>
</evidence>
<dbReference type="GO" id="GO:0010646">
    <property type="term" value="P:regulation of cell communication"/>
    <property type="evidence" value="ECO:0007669"/>
    <property type="project" value="UniProtKB-ARBA"/>
</dbReference>
<comment type="subcellular location">
    <subcellularLocation>
        <location evidence="3">Late endosome</location>
    </subcellularLocation>
    <subcellularLocation>
        <location evidence="2">Lysosome</location>
    </subcellularLocation>
</comment>
<dbReference type="PANTHER" id="PTHR12268:SF13">
    <property type="entry name" value="E3 UBIQUITIN-PROTEIN LIGASE KCMF1"/>
    <property type="match status" value="1"/>
</dbReference>
<dbReference type="SUPFAM" id="SSF57850">
    <property type="entry name" value="RING/U-box"/>
    <property type="match status" value="1"/>
</dbReference>
<protein>
    <recommendedName>
        <fullName evidence="6">E3 ubiquitin-protein ligase KCMF1</fullName>
        <ecNumber evidence="5">2.3.2.27</ecNumber>
    </recommendedName>
</protein>
<feature type="region of interest" description="Disordered" evidence="15">
    <location>
        <begin position="160"/>
        <end position="192"/>
    </location>
</feature>
<dbReference type="InterPro" id="IPR013087">
    <property type="entry name" value="Znf_C2H2_type"/>
</dbReference>
<evidence type="ECO:0000256" key="5">
    <source>
        <dbReference type="ARBA" id="ARBA00012483"/>
    </source>
</evidence>
<evidence type="ECO:0000256" key="8">
    <source>
        <dbReference type="ARBA" id="ARBA00022723"/>
    </source>
</evidence>
<evidence type="ECO:0000256" key="13">
    <source>
        <dbReference type="ARBA" id="ARBA00023228"/>
    </source>
</evidence>
<dbReference type="GO" id="GO:0099536">
    <property type="term" value="P:synaptic signaling"/>
    <property type="evidence" value="ECO:0007669"/>
    <property type="project" value="TreeGrafter"/>
</dbReference>
<name>A0A6J1LR52_DROHY</name>
<dbReference type="Proteomes" id="UP000504633">
    <property type="component" value="Unplaced"/>
</dbReference>
<evidence type="ECO:0000256" key="15">
    <source>
        <dbReference type="SAM" id="MobiDB-lite"/>
    </source>
</evidence>
<dbReference type="OMA" id="LRCVNYD"/>
<dbReference type="RefSeq" id="XP_023170210.1">
    <property type="nucleotide sequence ID" value="XM_023314442.2"/>
</dbReference>
<evidence type="ECO:0000256" key="1">
    <source>
        <dbReference type="ARBA" id="ARBA00000900"/>
    </source>
</evidence>
<evidence type="ECO:0000256" key="4">
    <source>
        <dbReference type="ARBA" id="ARBA00010938"/>
    </source>
</evidence>
<reference evidence="18" key="1">
    <citation type="submission" date="2025-08" db="UniProtKB">
        <authorList>
            <consortium name="RefSeq"/>
        </authorList>
    </citation>
    <scope>IDENTIFICATION</scope>
    <source>
        <strain evidence="18">15085-1641.00</strain>
        <tissue evidence="18">Whole body</tissue>
    </source>
</reference>
<evidence type="ECO:0000313" key="17">
    <source>
        <dbReference type="Proteomes" id="UP000504633"/>
    </source>
</evidence>
<dbReference type="InterPro" id="IPR000433">
    <property type="entry name" value="Znf_ZZ"/>
</dbReference>
<evidence type="ECO:0000256" key="9">
    <source>
        <dbReference type="ARBA" id="ARBA00022753"/>
    </source>
</evidence>
<accession>A0A6J1LR52</accession>
<feature type="compositionally biased region" description="Low complexity" evidence="15">
    <location>
        <begin position="317"/>
        <end position="337"/>
    </location>
</feature>
<gene>
    <name evidence="18" type="primary">LOC111598957</name>
</gene>
<keyword evidence="11" id="KW-0833">Ubl conjugation pathway</keyword>
<dbReference type="GO" id="GO:0005764">
    <property type="term" value="C:lysosome"/>
    <property type="evidence" value="ECO:0007669"/>
    <property type="project" value="UniProtKB-SubCell"/>
</dbReference>
<dbReference type="GeneID" id="111598957"/>
<dbReference type="SMART" id="SM00355">
    <property type="entry name" value="ZnF_C2H2"/>
    <property type="match status" value="2"/>
</dbReference>
<proteinExistence type="inferred from homology"/>
<dbReference type="OrthoDB" id="7873042at2759"/>
<dbReference type="SMART" id="SM00291">
    <property type="entry name" value="ZnF_ZZ"/>
    <property type="match status" value="1"/>
</dbReference>
<keyword evidence="7" id="KW-0808">Transferase</keyword>
<dbReference type="PROSITE" id="PS50135">
    <property type="entry name" value="ZF_ZZ_2"/>
    <property type="match status" value="1"/>
</dbReference>
<dbReference type="GO" id="GO:0005770">
    <property type="term" value="C:late endosome"/>
    <property type="evidence" value="ECO:0007669"/>
    <property type="project" value="UniProtKB-SubCell"/>
</dbReference>
<dbReference type="GO" id="GO:0061630">
    <property type="term" value="F:ubiquitin protein ligase activity"/>
    <property type="evidence" value="ECO:0007669"/>
    <property type="project" value="UniProtKB-EC"/>
</dbReference>